<sequence>MFKINNKSIILSIKILAILAFGIMLMPASSSAVTCGEGGCNTIYNTYTRPATVREDNPKPEIDSITPERSSVGTGTKTITIIGEKFVPSSVARINGSNRPTTFVDRSHLLMQITGSDTFKFHSNGGFFITVFNGAPGGGYSNAKFFTIAGPAPSGAGATANPETDTSTNFTDLETGEVRGEYSDLVSGAIFGANGVLPSGIIQWIFVAILVLLIVILVRRIYGADRKYHAVPLKHD</sequence>
<protein>
    <recommendedName>
        <fullName evidence="4">IPT/TIG domain-containing protein</fullName>
    </recommendedName>
</protein>
<dbReference type="Pfam" id="PF01833">
    <property type="entry name" value="TIG"/>
    <property type="match status" value="1"/>
</dbReference>
<proteinExistence type="predicted"/>
<reference evidence="5 6" key="1">
    <citation type="journal article" date="2016" name="Nat. Commun.">
        <title>Thousands of microbial genomes shed light on interconnected biogeochemical processes in an aquifer system.</title>
        <authorList>
            <person name="Anantharaman K."/>
            <person name="Brown C.T."/>
            <person name="Hug L.A."/>
            <person name="Sharon I."/>
            <person name="Castelle C.J."/>
            <person name="Probst A.J."/>
            <person name="Thomas B.C."/>
            <person name="Singh A."/>
            <person name="Wilkins M.J."/>
            <person name="Karaoz U."/>
            <person name="Brodie E.L."/>
            <person name="Williams K.H."/>
            <person name="Hubbard S.S."/>
            <person name="Banfield J.F."/>
        </authorList>
    </citation>
    <scope>NUCLEOTIDE SEQUENCE [LARGE SCALE GENOMIC DNA]</scope>
</reference>
<feature type="transmembrane region" description="Helical" evidence="2">
    <location>
        <begin position="201"/>
        <end position="218"/>
    </location>
</feature>
<feature type="signal peptide" evidence="3">
    <location>
        <begin position="1"/>
        <end position="32"/>
    </location>
</feature>
<dbReference type="AlphaFoldDB" id="A0A1F6VE33"/>
<feature type="domain" description="IPT/TIG" evidence="4">
    <location>
        <begin position="60"/>
        <end position="147"/>
    </location>
</feature>
<dbReference type="Proteomes" id="UP000178235">
    <property type="component" value="Unassembled WGS sequence"/>
</dbReference>
<dbReference type="SUPFAM" id="SSF81296">
    <property type="entry name" value="E set domains"/>
    <property type="match status" value="1"/>
</dbReference>
<dbReference type="InterPro" id="IPR014756">
    <property type="entry name" value="Ig_E-set"/>
</dbReference>
<dbReference type="InterPro" id="IPR013783">
    <property type="entry name" value="Ig-like_fold"/>
</dbReference>
<keyword evidence="2" id="KW-0812">Transmembrane</keyword>
<comment type="caution">
    <text evidence="5">The sequence shown here is derived from an EMBL/GenBank/DDBJ whole genome shotgun (WGS) entry which is preliminary data.</text>
</comment>
<gene>
    <name evidence="5" type="ORF">A2738_03165</name>
</gene>
<feature type="chain" id="PRO_5009527205" description="IPT/TIG domain-containing protein" evidence="3">
    <location>
        <begin position="33"/>
        <end position="236"/>
    </location>
</feature>
<organism evidence="5 6">
    <name type="scientific">Candidatus Nomurabacteria bacterium RIFCSPHIGHO2_01_FULL_42_15</name>
    <dbReference type="NCBI Taxonomy" id="1801742"/>
    <lineage>
        <taxon>Bacteria</taxon>
        <taxon>Candidatus Nomuraibacteriota</taxon>
    </lineage>
</organism>
<keyword evidence="2" id="KW-0472">Membrane</keyword>
<keyword evidence="3" id="KW-0732">Signal</keyword>
<evidence type="ECO:0000259" key="4">
    <source>
        <dbReference type="Pfam" id="PF01833"/>
    </source>
</evidence>
<accession>A0A1F6VE33</accession>
<keyword evidence="2" id="KW-1133">Transmembrane helix</keyword>
<evidence type="ECO:0000256" key="1">
    <source>
        <dbReference type="SAM" id="MobiDB-lite"/>
    </source>
</evidence>
<dbReference type="InterPro" id="IPR002909">
    <property type="entry name" value="IPT_dom"/>
</dbReference>
<feature type="region of interest" description="Disordered" evidence="1">
    <location>
        <begin position="55"/>
        <end position="74"/>
    </location>
</feature>
<name>A0A1F6VE33_9BACT</name>
<evidence type="ECO:0000313" key="5">
    <source>
        <dbReference type="EMBL" id="OGI67854.1"/>
    </source>
</evidence>
<evidence type="ECO:0000256" key="3">
    <source>
        <dbReference type="SAM" id="SignalP"/>
    </source>
</evidence>
<dbReference type="Gene3D" id="2.60.40.10">
    <property type="entry name" value="Immunoglobulins"/>
    <property type="match status" value="1"/>
</dbReference>
<evidence type="ECO:0000313" key="6">
    <source>
        <dbReference type="Proteomes" id="UP000178235"/>
    </source>
</evidence>
<evidence type="ECO:0000256" key="2">
    <source>
        <dbReference type="SAM" id="Phobius"/>
    </source>
</evidence>
<dbReference type="EMBL" id="MFTS01000008">
    <property type="protein sequence ID" value="OGI67854.1"/>
    <property type="molecule type" value="Genomic_DNA"/>
</dbReference>